<dbReference type="InParanoid" id="A0A4W3GKU4"/>
<reference evidence="6" key="3">
    <citation type="journal article" date="2014" name="Nature">
        <title>Elephant shark genome provides unique insights into gnathostome evolution.</title>
        <authorList>
            <consortium name="International Elephant Shark Genome Sequencing Consortium"/>
            <person name="Venkatesh B."/>
            <person name="Lee A.P."/>
            <person name="Ravi V."/>
            <person name="Maurya A.K."/>
            <person name="Lian M.M."/>
            <person name="Swann J.B."/>
            <person name="Ohta Y."/>
            <person name="Flajnik M.F."/>
            <person name="Sutoh Y."/>
            <person name="Kasahara M."/>
            <person name="Hoon S."/>
            <person name="Gangu V."/>
            <person name="Roy S.W."/>
            <person name="Irimia M."/>
            <person name="Korzh V."/>
            <person name="Kondrychyn I."/>
            <person name="Lim Z.W."/>
            <person name="Tay B.H."/>
            <person name="Tohari S."/>
            <person name="Kong K.W."/>
            <person name="Ho S."/>
            <person name="Lorente-Galdos B."/>
            <person name="Quilez J."/>
            <person name="Marques-Bonet T."/>
            <person name="Raney B.J."/>
            <person name="Ingham P.W."/>
            <person name="Tay A."/>
            <person name="Hillier L.W."/>
            <person name="Minx P."/>
            <person name="Boehm T."/>
            <person name="Wilson R.K."/>
            <person name="Brenner S."/>
            <person name="Warren W.C."/>
        </authorList>
    </citation>
    <scope>NUCLEOTIDE SEQUENCE [LARGE SCALE GENOMIC DNA]</scope>
</reference>
<evidence type="ECO:0000259" key="4">
    <source>
        <dbReference type="Pfam" id="PF22699"/>
    </source>
</evidence>
<feature type="domain" description="GMIP/FCHO2-like FCH" evidence="4">
    <location>
        <begin position="52"/>
        <end position="106"/>
    </location>
</feature>
<keyword evidence="6" id="KW-1185">Reference proteome</keyword>
<evidence type="ECO:0000313" key="5">
    <source>
        <dbReference type="Ensembl" id="ENSCMIP00000004378.1"/>
    </source>
</evidence>
<sequence>MHYLIPPQLSLPLSVTVSPHTPRGSALLLTLPPPSVSPTVQEADEMLVRCEGGVDTALLYAKLWCKYTKDLLSWLERHLALEMEFAKGIIKNAEAAKSQINQEVSGSSEQLFYPGFIPDAPSCPSPAQPGLTAGPGIAGQSPGAGNPPTSLLLTPRSQSPGGWGGQAAGELARQRCQRQAMWF</sequence>
<evidence type="ECO:0000256" key="3">
    <source>
        <dbReference type="SAM" id="MobiDB-lite"/>
    </source>
</evidence>
<dbReference type="InterPro" id="IPR054713">
    <property type="entry name" value="GMIP/FCHO2-like_FCH"/>
</dbReference>
<reference evidence="6" key="1">
    <citation type="journal article" date="2006" name="Science">
        <title>Ancient noncoding elements conserved in the human genome.</title>
        <authorList>
            <person name="Venkatesh B."/>
            <person name="Kirkness E.F."/>
            <person name="Loh Y.H."/>
            <person name="Halpern A.L."/>
            <person name="Lee A.P."/>
            <person name="Johnson J."/>
            <person name="Dandona N."/>
            <person name="Viswanathan L.D."/>
            <person name="Tay A."/>
            <person name="Venter J.C."/>
            <person name="Strausberg R.L."/>
            <person name="Brenner S."/>
        </authorList>
    </citation>
    <scope>NUCLEOTIDE SEQUENCE [LARGE SCALE GENOMIC DNA]</scope>
</reference>
<reference evidence="6" key="2">
    <citation type="journal article" date="2007" name="PLoS Biol.">
        <title>Survey sequencing and comparative analysis of the elephant shark (Callorhinchus milii) genome.</title>
        <authorList>
            <person name="Venkatesh B."/>
            <person name="Kirkness E.F."/>
            <person name="Loh Y.H."/>
            <person name="Halpern A.L."/>
            <person name="Lee A.P."/>
            <person name="Johnson J."/>
            <person name="Dandona N."/>
            <person name="Viswanathan L.D."/>
            <person name="Tay A."/>
            <person name="Venter J.C."/>
            <person name="Strausberg R.L."/>
            <person name="Brenner S."/>
        </authorList>
    </citation>
    <scope>NUCLEOTIDE SEQUENCE [LARGE SCALE GENOMIC DNA]</scope>
</reference>
<feature type="region of interest" description="Disordered" evidence="3">
    <location>
        <begin position="123"/>
        <end position="170"/>
    </location>
</feature>
<protein>
    <submittedName>
        <fullName evidence="5">Minor histocompatibility protein HA-1-like</fullName>
    </submittedName>
</protein>
<keyword evidence="1 2" id="KW-0175">Coiled coil</keyword>
<evidence type="ECO:0000256" key="1">
    <source>
        <dbReference type="ARBA" id="ARBA00023054"/>
    </source>
</evidence>
<dbReference type="Proteomes" id="UP000314986">
    <property type="component" value="Unassembled WGS sequence"/>
</dbReference>
<dbReference type="GeneTree" id="ENSGT00950000183110"/>
<evidence type="ECO:0000256" key="2">
    <source>
        <dbReference type="SAM" id="Coils"/>
    </source>
</evidence>
<evidence type="ECO:0000313" key="6">
    <source>
        <dbReference type="Proteomes" id="UP000314986"/>
    </source>
</evidence>
<accession>A0A4W3GKU4</accession>
<dbReference type="InterPro" id="IPR027267">
    <property type="entry name" value="AH/BAR_dom_sf"/>
</dbReference>
<dbReference type="SUPFAM" id="SSF103657">
    <property type="entry name" value="BAR/IMD domain-like"/>
    <property type="match status" value="1"/>
</dbReference>
<dbReference type="AlphaFoldDB" id="A0A4W3GKU4"/>
<feature type="compositionally biased region" description="Polar residues" evidence="3">
    <location>
        <begin position="147"/>
        <end position="160"/>
    </location>
</feature>
<reference evidence="5" key="4">
    <citation type="submission" date="2025-08" db="UniProtKB">
        <authorList>
            <consortium name="Ensembl"/>
        </authorList>
    </citation>
    <scope>IDENTIFICATION</scope>
</reference>
<organism evidence="5 6">
    <name type="scientific">Callorhinchus milii</name>
    <name type="common">Ghost shark</name>
    <dbReference type="NCBI Taxonomy" id="7868"/>
    <lineage>
        <taxon>Eukaryota</taxon>
        <taxon>Metazoa</taxon>
        <taxon>Chordata</taxon>
        <taxon>Craniata</taxon>
        <taxon>Vertebrata</taxon>
        <taxon>Chondrichthyes</taxon>
        <taxon>Holocephali</taxon>
        <taxon>Chimaeriformes</taxon>
        <taxon>Callorhinchidae</taxon>
        <taxon>Callorhinchus</taxon>
    </lineage>
</organism>
<feature type="coiled-coil region" evidence="2">
    <location>
        <begin position="83"/>
        <end position="110"/>
    </location>
</feature>
<dbReference type="Pfam" id="PF22699">
    <property type="entry name" value="GMIP-like_FCH"/>
    <property type="match status" value="1"/>
</dbReference>
<dbReference type="Ensembl" id="ENSCMIT00000004540.1">
    <property type="protein sequence ID" value="ENSCMIP00000004378.1"/>
    <property type="gene ID" value="ENSCMIG00000002608.1"/>
</dbReference>
<dbReference type="Gene3D" id="1.20.1270.60">
    <property type="entry name" value="Arfaptin homology (AH) domain/BAR domain"/>
    <property type="match status" value="1"/>
</dbReference>
<name>A0A4W3GKU4_CALMI</name>
<dbReference type="STRING" id="7868.ENSCMIP00000004378"/>
<reference evidence="5" key="5">
    <citation type="submission" date="2025-09" db="UniProtKB">
        <authorList>
            <consortium name="Ensembl"/>
        </authorList>
    </citation>
    <scope>IDENTIFICATION</scope>
</reference>
<proteinExistence type="predicted"/>